<keyword evidence="3" id="KW-1185">Reference proteome</keyword>
<dbReference type="InterPro" id="IPR008978">
    <property type="entry name" value="HSP20-like_chaperone"/>
</dbReference>
<dbReference type="AlphaFoldDB" id="A0A183X259"/>
<evidence type="ECO:0000256" key="2">
    <source>
        <dbReference type="RuleBase" id="RU003616"/>
    </source>
</evidence>
<dbReference type="PANTHER" id="PTHR45640">
    <property type="entry name" value="HEAT SHOCK PROTEIN HSP-12.2-RELATED"/>
    <property type="match status" value="1"/>
</dbReference>
<evidence type="ECO:0000313" key="4">
    <source>
        <dbReference type="WBParaSite" id="TREG1_138040.1"/>
    </source>
</evidence>
<dbReference type="GO" id="GO:0009408">
    <property type="term" value="P:response to heat"/>
    <property type="evidence" value="ECO:0007669"/>
    <property type="project" value="TreeGrafter"/>
</dbReference>
<dbReference type="GO" id="GO:0042026">
    <property type="term" value="P:protein refolding"/>
    <property type="evidence" value="ECO:0007669"/>
    <property type="project" value="TreeGrafter"/>
</dbReference>
<sequence length="356" mass="40818">MSKNQNQQKSIDIPVNKDTRTFEQHRREMLTGLQHRHRGGKRQKLGITPYRDTWSDVIDNWVDSSWKSWDDEIRRLRRGMFALLPLDTFRLREGFPDPFDLMNHMEHEVEEMRNRIGMSKAPVTGALSDFMKDAYELGEDGKLHFKVHFDVKGFEPDDIKVNSTENRVNVHAKKVTESDSSKSSREFCRVIELPRTIDNSHLQCRLTDDGVLMLEAPVKSPDYESITFTDNRQLGIHPKSTDQVQSKPLVVKGVSGPLILEDEGNRKLLHVEVPVDPIYKSEDLCINVDSNRVVVSGRCHKTDDNHSNKKSKTSYAEFTHSYEIPETVDPLSVTAQLIGNRLVLEAPLVKQHTIGH</sequence>
<dbReference type="CDD" id="cd06526">
    <property type="entry name" value="metazoan_ACD"/>
    <property type="match status" value="2"/>
</dbReference>
<reference evidence="3" key="1">
    <citation type="submission" date="2022-06" db="EMBL/GenBank/DDBJ databases">
        <authorList>
            <person name="Berger JAMES D."/>
            <person name="Berger JAMES D."/>
        </authorList>
    </citation>
    <scope>NUCLEOTIDE SEQUENCE [LARGE SCALE GENOMIC DNA]</scope>
</reference>
<reference evidence="4" key="2">
    <citation type="submission" date="2023-11" db="UniProtKB">
        <authorList>
            <consortium name="WormBaseParasite"/>
        </authorList>
    </citation>
    <scope>IDENTIFICATION</scope>
</reference>
<dbReference type="PROSITE" id="PS01031">
    <property type="entry name" value="SHSP"/>
    <property type="match status" value="2"/>
</dbReference>
<evidence type="ECO:0000256" key="1">
    <source>
        <dbReference type="PROSITE-ProRule" id="PRU00285"/>
    </source>
</evidence>
<dbReference type="Proteomes" id="UP000050795">
    <property type="component" value="Unassembled WGS sequence"/>
</dbReference>
<accession>A0A183X259</accession>
<protein>
    <submittedName>
        <fullName evidence="4">Major egg antigen</fullName>
    </submittedName>
</protein>
<dbReference type="GO" id="GO:0005634">
    <property type="term" value="C:nucleus"/>
    <property type="evidence" value="ECO:0007669"/>
    <property type="project" value="TreeGrafter"/>
</dbReference>
<organism evidence="3 4">
    <name type="scientific">Trichobilharzia regenti</name>
    <name type="common">Nasal bird schistosome</name>
    <dbReference type="NCBI Taxonomy" id="157069"/>
    <lineage>
        <taxon>Eukaryota</taxon>
        <taxon>Metazoa</taxon>
        <taxon>Spiralia</taxon>
        <taxon>Lophotrochozoa</taxon>
        <taxon>Platyhelminthes</taxon>
        <taxon>Trematoda</taxon>
        <taxon>Digenea</taxon>
        <taxon>Strigeidida</taxon>
        <taxon>Schistosomatoidea</taxon>
        <taxon>Schistosomatidae</taxon>
        <taxon>Trichobilharzia</taxon>
    </lineage>
</organism>
<comment type="similarity">
    <text evidence="1 2">Belongs to the small heat shock protein (HSP20) family.</text>
</comment>
<dbReference type="Gene3D" id="2.60.40.790">
    <property type="match status" value="2"/>
</dbReference>
<dbReference type="WBParaSite" id="TREG1_138040.1">
    <property type="protein sequence ID" value="TREG1_138040.1"/>
    <property type="gene ID" value="TREG1_138040"/>
</dbReference>
<dbReference type="InterPro" id="IPR001436">
    <property type="entry name" value="Alpha-crystallin/sHSP_animal"/>
</dbReference>
<dbReference type="PANTHER" id="PTHR45640:SF26">
    <property type="entry name" value="RE23625P"/>
    <property type="match status" value="1"/>
</dbReference>
<dbReference type="OrthoDB" id="10060792at2759"/>
<dbReference type="SUPFAM" id="SSF49764">
    <property type="entry name" value="HSP20-like chaperones"/>
    <property type="match status" value="2"/>
</dbReference>
<proteinExistence type="inferred from homology"/>
<evidence type="ECO:0000313" key="3">
    <source>
        <dbReference type="Proteomes" id="UP000050795"/>
    </source>
</evidence>
<dbReference type="GO" id="GO:0051082">
    <property type="term" value="F:unfolded protein binding"/>
    <property type="evidence" value="ECO:0007669"/>
    <property type="project" value="TreeGrafter"/>
</dbReference>
<dbReference type="Pfam" id="PF00011">
    <property type="entry name" value="HSP20"/>
    <property type="match status" value="2"/>
</dbReference>
<dbReference type="PRINTS" id="PR00299">
    <property type="entry name" value="ACRYSTALLIN"/>
</dbReference>
<name>A0A183X259_TRIRE</name>
<dbReference type="GO" id="GO:0005737">
    <property type="term" value="C:cytoplasm"/>
    <property type="evidence" value="ECO:0007669"/>
    <property type="project" value="TreeGrafter"/>
</dbReference>
<dbReference type="InterPro" id="IPR002068">
    <property type="entry name" value="A-crystallin/Hsp20_dom"/>
</dbReference>